<evidence type="ECO:0000313" key="3">
    <source>
        <dbReference type="EMBL" id="KAF7505530.1"/>
    </source>
</evidence>
<evidence type="ECO:0000313" key="4">
    <source>
        <dbReference type="Proteomes" id="UP000606974"/>
    </source>
</evidence>
<protein>
    <recommendedName>
        <fullName evidence="5">Isopenicillin N epimerase component 2</fullName>
    </recommendedName>
</protein>
<name>A0A8H7AAD7_9EURO</name>
<dbReference type="Gene3D" id="3.40.50.10540">
    <property type="entry name" value="Crotonobetainyl-coa:carnitine coa-transferase, domain 1"/>
    <property type="match status" value="1"/>
</dbReference>
<dbReference type="SUPFAM" id="SSF89796">
    <property type="entry name" value="CoA-transferase family III (CaiB/BaiF)"/>
    <property type="match status" value="1"/>
</dbReference>
<dbReference type="InterPro" id="IPR023606">
    <property type="entry name" value="CoA-Trfase_III_dom_1_sf"/>
</dbReference>
<dbReference type="Pfam" id="PF02515">
    <property type="entry name" value="CoA_transf_3"/>
    <property type="match status" value="1"/>
</dbReference>
<proteinExistence type="inferred from homology"/>
<dbReference type="OrthoDB" id="16747at2759"/>
<dbReference type="InterPro" id="IPR044855">
    <property type="entry name" value="CoA-Trfase_III_dom3_sf"/>
</dbReference>
<gene>
    <name evidence="3" type="ORF">GJ744_000692</name>
</gene>
<comment type="caution">
    <text evidence="3">The sequence shown here is derived from an EMBL/GenBank/DDBJ whole genome shotgun (WGS) entry which is preliminary data.</text>
</comment>
<dbReference type="InterPro" id="IPR003673">
    <property type="entry name" value="CoA-Trfase_fam_III"/>
</dbReference>
<dbReference type="PANTHER" id="PTHR48228">
    <property type="entry name" value="SUCCINYL-COA--D-CITRAMALATE COA-TRANSFERASE"/>
    <property type="match status" value="1"/>
</dbReference>
<organism evidence="3 4">
    <name type="scientific">Endocarpon pusillum</name>
    <dbReference type="NCBI Taxonomy" id="364733"/>
    <lineage>
        <taxon>Eukaryota</taxon>
        <taxon>Fungi</taxon>
        <taxon>Dikarya</taxon>
        <taxon>Ascomycota</taxon>
        <taxon>Pezizomycotina</taxon>
        <taxon>Eurotiomycetes</taxon>
        <taxon>Chaetothyriomycetidae</taxon>
        <taxon>Verrucariales</taxon>
        <taxon>Verrucariaceae</taxon>
        <taxon>Endocarpon</taxon>
    </lineage>
</organism>
<reference evidence="3" key="1">
    <citation type="submission" date="2020-02" db="EMBL/GenBank/DDBJ databases">
        <authorList>
            <person name="Palmer J.M."/>
        </authorList>
    </citation>
    <scope>NUCLEOTIDE SEQUENCE</scope>
    <source>
        <strain evidence="3">EPUS1.4</strain>
        <tissue evidence="3">Thallus</tissue>
    </source>
</reference>
<evidence type="ECO:0000256" key="2">
    <source>
        <dbReference type="SAM" id="MobiDB-lite"/>
    </source>
</evidence>
<dbReference type="PANTHER" id="PTHR48228:SF5">
    <property type="entry name" value="ALPHA-METHYLACYL-COA RACEMASE"/>
    <property type="match status" value="1"/>
</dbReference>
<sequence>MAGDPPLKDVRVLELAGLAPAPFCGLLLASYGASVLRIDRPHPLAHLPPPTTQSSSKPASPPLLPPPTGDLLTAHKSSICLDLKSPHSRSLLLSLLPYTDVLVDPFRPGVLENLHLDPQTVLRKYNPRLIIARLTGFRRSGPYSSMAGHDINYLAVSGMLSLLSGSADQPPQPPGNILADFAGGGLVAFTGILLALLRRGVSGTGQVVEANMVDGVSFLGTFARLAMKTPAWDDERGRNLLDGGAPFYRCYETKDEGRFVAVGALEPQFFEQLLQGLALTEREVLPQDGLGGGGRNDKRNWPFMKELLQKRFKQKTRREWEEIFDGKDACVTPVLEMKELEEQGYEQRGLVGLSESPGREPKDQWVPEPLRPGQGGEELLGQWMGWKRGRDYAVEGGALVKLERSRL</sequence>
<dbReference type="Gene3D" id="3.30.1540.10">
    <property type="entry name" value="formyl-coa transferase, domain 3"/>
    <property type="match status" value="1"/>
</dbReference>
<evidence type="ECO:0000256" key="1">
    <source>
        <dbReference type="ARBA" id="ARBA00008383"/>
    </source>
</evidence>
<feature type="region of interest" description="Disordered" evidence="2">
    <location>
        <begin position="352"/>
        <end position="377"/>
    </location>
</feature>
<dbReference type="Proteomes" id="UP000606974">
    <property type="component" value="Unassembled WGS sequence"/>
</dbReference>
<feature type="compositionally biased region" description="Pro residues" evidence="2">
    <location>
        <begin position="59"/>
        <end position="68"/>
    </location>
</feature>
<comment type="similarity">
    <text evidence="1">Belongs to the CoA-transferase III family.</text>
</comment>
<keyword evidence="4" id="KW-1185">Reference proteome</keyword>
<dbReference type="GO" id="GO:0003824">
    <property type="term" value="F:catalytic activity"/>
    <property type="evidence" value="ECO:0007669"/>
    <property type="project" value="InterPro"/>
</dbReference>
<dbReference type="EMBL" id="JAACFV010000107">
    <property type="protein sequence ID" value="KAF7505530.1"/>
    <property type="molecule type" value="Genomic_DNA"/>
</dbReference>
<dbReference type="AlphaFoldDB" id="A0A8H7AAD7"/>
<accession>A0A8H7AAD7</accession>
<evidence type="ECO:0008006" key="5">
    <source>
        <dbReference type="Google" id="ProtNLM"/>
    </source>
</evidence>
<dbReference type="InterPro" id="IPR050509">
    <property type="entry name" value="CoA-transferase_III"/>
</dbReference>
<feature type="region of interest" description="Disordered" evidence="2">
    <location>
        <begin position="44"/>
        <end position="68"/>
    </location>
</feature>